<comment type="similarity">
    <text evidence="7">Belongs to the methyl-accepting chemotaxis (MCP) protein family.</text>
</comment>
<dbReference type="SUPFAM" id="SSF158472">
    <property type="entry name" value="HAMP domain-like"/>
    <property type="match status" value="1"/>
</dbReference>
<feature type="domain" description="Methyl-accepting transducer" evidence="12">
    <location>
        <begin position="458"/>
        <end position="687"/>
    </location>
</feature>
<dbReference type="Pfam" id="PF00015">
    <property type="entry name" value="MCPsignal"/>
    <property type="match status" value="1"/>
</dbReference>
<dbReference type="InterPro" id="IPR003660">
    <property type="entry name" value="HAMP_dom"/>
</dbReference>
<dbReference type="CDD" id="cd06225">
    <property type="entry name" value="HAMP"/>
    <property type="match status" value="1"/>
</dbReference>
<evidence type="ECO:0000256" key="7">
    <source>
        <dbReference type="ARBA" id="ARBA00029447"/>
    </source>
</evidence>
<evidence type="ECO:0000313" key="14">
    <source>
        <dbReference type="EMBL" id="MBB3945673.1"/>
    </source>
</evidence>
<dbReference type="FunFam" id="1.10.287.950:FF:000001">
    <property type="entry name" value="Methyl-accepting chemotaxis sensory transducer"/>
    <property type="match status" value="1"/>
</dbReference>
<dbReference type="CDD" id="cd12912">
    <property type="entry name" value="PDC2_MCP_like"/>
    <property type="match status" value="1"/>
</dbReference>
<evidence type="ECO:0000313" key="15">
    <source>
        <dbReference type="Proteomes" id="UP000565286"/>
    </source>
</evidence>
<keyword evidence="3" id="KW-0145">Chemotaxis</keyword>
<evidence type="ECO:0000256" key="8">
    <source>
        <dbReference type="PROSITE-ProRule" id="PRU00284"/>
    </source>
</evidence>
<dbReference type="PROSITE" id="PS50111">
    <property type="entry name" value="CHEMOTAXIS_TRANSDUC_2"/>
    <property type="match status" value="1"/>
</dbReference>
<dbReference type="GO" id="GO:0005886">
    <property type="term" value="C:plasma membrane"/>
    <property type="evidence" value="ECO:0007669"/>
    <property type="project" value="UniProtKB-SubCell"/>
</dbReference>
<evidence type="ECO:0000256" key="4">
    <source>
        <dbReference type="ARBA" id="ARBA00022692"/>
    </source>
</evidence>
<dbReference type="PANTHER" id="PTHR43531">
    <property type="entry name" value="PROTEIN ICFG"/>
    <property type="match status" value="1"/>
</dbReference>
<dbReference type="Proteomes" id="UP000565286">
    <property type="component" value="Unassembled WGS sequence"/>
</dbReference>
<evidence type="ECO:0000256" key="11">
    <source>
        <dbReference type="SAM" id="Phobius"/>
    </source>
</evidence>
<evidence type="ECO:0000256" key="3">
    <source>
        <dbReference type="ARBA" id="ARBA00022500"/>
    </source>
</evidence>
<dbReference type="PANTHER" id="PTHR43531:SF11">
    <property type="entry name" value="METHYL-ACCEPTING CHEMOTAXIS PROTEIN 3"/>
    <property type="match status" value="1"/>
</dbReference>
<feature type="domain" description="HAMP" evidence="13">
    <location>
        <begin position="401"/>
        <end position="453"/>
    </location>
</feature>
<evidence type="ECO:0000259" key="13">
    <source>
        <dbReference type="PROSITE" id="PS50885"/>
    </source>
</evidence>
<feature type="coiled-coil region" evidence="9">
    <location>
        <begin position="470"/>
        <end position="497"/>
    </location>
</feature>
<evidence type="ECO:0000256" key="10">
    <source>
        <dbReference type="SAM" id="MobiDB-lite"/>
    </source>
</evidence>
<dbReference type="Pfam" id="PF02743">
    <property type="entry name" value="dCache_1"/>
    <property type="match status" value="1"/>
</dbReference>
<keyword evidence="2" id="KW-1003">Cell membrane</keyword>
<dbReference type="GO" id="GO:0007165">
    <property type="term" value="P:signal transduction"/>
    <property type="evidence" value="ECO:0007669"/>
    <property type="project" value="UniProtKB-KW"/>
</dbReference>
<sequence length="717" mass="75919">MIAIGMFASKPGRAGLSKVQKLPKKSNLMTRIVVAASCVVVAAFAGFSVYIDGLQRDAANNFVEDKINAAGKQSAQSIANWLNGRVMMTEMVGAAMTKATTQERLDLLLQNDILAREFKSAYFGDEAGAYNNFPAQKMRDGYDARQRPWYQAAVKANSTVLTEPYVDASTGKLVVSAAVPVKRDGKLVGVAASDFLLTTLVSMISSIDAGNEGYAFLVNKDGKILIHPDVSLINKTLTDLFPVATPKISQAVSQTEIGGADKITSFLPVPGLPNVEWSVGLVIDSKTAFASITQFRIAAVIATGLAVAGMIAFLAFLVNSLVIRPVTQMTAAMDELAAGNLDATIPGQERTDQIGSMAAAVSVFRTNAQERLRLEGDAEQTRNLSEHERGERERTAARDTADIQFAVSALAEGLAHLSDGHMDYRINTPFVAHIDRLREDFNGSISKLNGALVTVGQNARAIDAGASEIRQSADDLAKRTEQQAASVEQTAAALEEITTTVKDSAKRAEEVGRLVERARTNAEQSGVVVGDAVKAMEGIEQSSSGISKIIGVIDEIAFQTNLLALNAGVEAARAGEAGKGFAVVAQEVRELAQRSANAAKEIKTLISASTTQVEAGVSLVGNAGKALETIVAEVQEINQHINAIVLASREQSTGLQEINTAINTIDQGTQQNAAMVEEQTAASHGLASEAAALNDLLAQFKLANSQQNARTGYSRAA</sequence>
<evidence type="ECO:0000259" key="12">
    <source>
        <dbReference type="PROSITE" id="PS50111"/>
    </source>
</evidence>
<dbReference type="GO" id="GO:0006935">
    <property type="term" value="P:chemotaxis"/>
    <property type="evidence" value="ECO:0007669"/>
    <property type="project" value="UniProtKB-KW"/>
</dbReference>
<dbReference type="PRINTS" id="PR00260">
    <property type="entry name" value="CHEMTRNSDUCR"/>
</dbReference>
<name>A0A7W6C810_9HYPH</name>
<dbReference type="InterPro" id="IPR029151">
    <property type="entry name" value="Sensor-like_sf"/>
</dbReference>
<dbReference type="InterPro" id="IPR033479">
    <property type="entry name" value="dCache_1"/>
</dbReference>
<organism evidence="14 15">
    <name type="scientific">Rhizobium skierniewicense</name>
    <dbReference type="NCBI Taxonomy" id="984260"/>
    <lineage>
        <taxon>Bacteria</taxon>
        <taxon>Pseudomonadati</taxon>
        <taxon>Pseudomonadota</taxon>
        <taxon>Alphaproteobacteria</taxon>
        <taxon>Hyphomicrobiales</taxon>
        <taxon>Rhizobiaceae</taxon>
        <taxon>Rhizobium/Agrobacterium group</taxon>
        <taxon>Rhizobium</taxon>
    </lineage>
</organism>
<dbReference type="SMART" id="SM00304">
    <property type="entry name" value="HAMP"/>
    <property type="match status" value="1"/>
</dbReference>
<dbReference type="InterPro" id="IPR051310">
    <property type="entry name" value="MCP_chemotaxis"/>
</dbReference>
<dbReference type="InterPro" id="IPR004089">
    <property type="entry name" value="MCPsignal_dom"/>
</dbReference>
<keyword evidence="15" id="KW-1185">Reference proteome</keyword>
<dbReference type="CDD" id="cd11386">
    <property type="entry name" value="MCP_signal"/>
    <property type="match status" value="1"/>
</dbReference>
<feature type="transmembrane region" description="Helical" evidence="11">
    <location>
        <begin position="28"/>
        <end position="51"/>
    </location>
</feature>
<evidence type="ECO:0000256" key="5">
    <source>
        <dbReference type="ARBA" id="ARBA00022989"/>
    </source>
</evidence>
<comment type="subcellular location">
    <subcellularLocation>
        <location evidence="1">Cell membrane</location>
        <topology evidence="1">Multi-pass membrane protein</topology>
    </subcellularLocation>
</comment>
<dbReference type="SMART" id="SM00283">
    <property type="entry name" value="MA"/>
    <property type="match status" value="1"/>
</dbReference>
<evidence type="ECO:0000256" key="9">
    <source>
        <dbReference type="SAM" id="Coils"/>
    </source>
</evidence>
<dbReference type="GO" id="GO:0004888">
    <property type="term" value="F:transmembrane signaling receptor activity"/>
    <property type="evidence" value="ECO:0007669"/>
    <property type="project" value="InterPro"/>
</dbReference>
<protein>
    <submittedName>
        <fullName evidence="14">Methyl-accepting chemotaxis protein</fullName>
    </submittedName>
</protein>
<feature type="domain" description="HAMP" evidence="13">
    <location>
        <begin position="320"/>
        <end position="373"/>
    </location>
</feature>
<reference evidence="14 15" key="1">
    <citation type="submission" date="2020-08" db="EMBL/GenBank/DDBJ databases">
        <title>Genomic Encyclopedia of Type Strains, Phase IV (KMG-IV): sequencing the most valuable type-strain genomes for metagenomic binning, comparative biology and taxonomic classification.</title>
        <authorList>
            <person name="Goeker M."/>
        </authorList>
    </citation>
    <scope>NUCLEOTIDE SEQUENCE [LARGE SCALE GENOMIC DNA]</scope>
    <source>
        <strain evidence="14 15">DSM 26438</strain>
    </source>
</reference>
<feature type="transmembrane region" description="Helical" evidence="11">
    <location>
        <begin position="297"/>
        <end position="323"/>
    </location>
</feature>
<dbReference type="Pfam" id="PF00672">
    <property type="entry name" value="HAMP"/>
    <property type="match status" value="1"/>
</dbReference>
<gene>
    <name evidence="14" type="ORF">GGQ73_001608</name>
</gene>
<dbReference type="InterPro" id="IPR004090">
    <property type="entry name" value="Chemotax_Me-accpt_rcpt"/>
</dbReference>
<dbReference type="PROSITE" id="PS50885">
    <property type="entry name" value="HAMP"/>
    <property type="match status" value="2"/>
</dbReference>
<evidence type="ECO:0000256" key="6">
    <source>
        <dbReference type="ARBA" id="ARBA00023136"/>
    </source>
</evidence>
<comment type="caution">
    <text evidence="14">The sequence shown here is derived from an EMBL/GenBank/DDBJ whole genome shotgun (WGS) entry which is preliminary data.</text>
</comment>
<dbReference type="SUPFAM" id="SSF103190">
    <property type="entry name" value="Sensory domain-like"/>
    <property type="match status" value="1"/>
</dbReference>
<accession>A0A7W6C810</accession>
<evidence type="ECO:0000256" key="2">
    <source>
        <dbReference type="ARBA" id="ARBA00022475"/>
    </source>
</evidence>
<dbReference type="EMBL" id="JACIDV010000004">
    <property type="protein sequence ID" value="MBB3945673.1"/>
    <property type="molecule type" value="Genomic_DNA"/>
</dbReference>
<keyword evidence="9" id="KW-0175">Coiled coil</keyword>
<proteinExistence type="inferred from homology"/>
<evidence type="ECO:0000256" key="1">
    <source>
        <dbReference type="ARBA" id="ARBA00004651"/>
    </source>
</evidence>
<dbReference type="Gene3D" id="3.30.450.20">
    <property type="entry name" value="PAS domain"/>
    <property type="match status" value="2"/>
</dbReference>
<dbReference type="AlphaFoldDB" id="A0A7W6C810"/>
<feature type="region of interest" description="Disordered" evidence="10">
    <location>
        <begin position="375"/>
        <end position="397"/>
    </location>
</feature>
<keyword evidence="4 11" id="KW-0812">Transmembrane</keyword>
<dbReference type="CDD" id="cd12913">
    <property type="entry name" value="PDC1_MCP_like"/>
    <property type="match status" value="1"/>
</dbReference>
<keyword evidence="6 11" id="KW-0472">Membrane</keyword>
<dbReference type="Gene3D" id="1.10.287.950">
    <property type="entry name" value="Methyl-accepting chemotaxis protein"/>
    <property type="match status" value="1"/>
</dbReference>
<keyword evidence="5 11" id="KW-1133">Transmembrane helix</keyword>
<keyword evidence="8" id="KW-0807">Transducer</keyword>
<dbReference type="Gene3D" id="1.10.8.500">
    <property type="entry name" value="HAMP domain in histidine kinase"/>
    <property type="match status" value="1"/>
</dbReference>
<dbReference type="SUPFAM" id="SSF58104">
    <property type="entry name" value="Methyl-accepting chemotaxis protein (MCP) signaling domain"/>
    <property type="match status" value="1"/>
</dbReference>